<feature type="region of interest" description="Disordered" evidence="15">
    <location>
        <begin position="423"/>
        <end position="475"/>
    </location>
</feature>
<dbReference type="EC" id="1.14.99.56" evidence="14"/>
<evidence type="ECO:0000256" key="8">
    <source>
        <dbReference type="ARBA" id="ARBA00023033"/>
    </source>
</evidence>
<evidence type="ECO:0000256" key="3">
    <source>
        <dbReference type="ARBA" id="ARBA00022525"/>
    </source>
</evidence>
<accession>A0A9P9DB06</accession>
<keyword evidence="5" id="KW-0136">Cellulose degradation</keyword>
<comment type="cofactor">
    <cofactor evidence="1">
        <name>Cu(2+)</name>
        <dbReference type="ChEBI" id="CHEBI:29036"/>
    </cofactor>
</comment>
<feature type="compositionally biased region" description="Low complexity" evidence="15">
    <location>
        <begin position="430"/>
        <end position="449"/>
    </location>
</feature>
<keyword evidence="4" id="KW-0479">Metal-binding</keyword>
<keyword evidence="19" id="KW-1185">Reference proteome</keyword>
<evidence type="ECO:0000313" key="19">
    <source>
        <dbReference type="Proteomes" id="UP000700596"/>
    </source>
</evidence>
<evidence type="ECO:0000256" key="1">
    <source>
        <dbReference type="ARBA" id="ARBA00001973"/>
    </source>
</evidence>
<name>A0A9P9DB06_9PLEO</name>
<dbReference type="OrthoDB" id="4849160at2759"/>
<proteinExistence type="inferred from homology"/>
<dbReference type="InterPro" id="IPR049892">
    <property type="entry name" value="AA9"/>
</dbReference>
<dbReference type="Gene3D" id="2.70.50.70">
    <property type="match status" value="1"/>
</dbReference>
<organism evidence="18 19">
    <name type="scientific">Dendryphion nanum</name>
    <dbReference type="NCBI Taxonomy" id="256645"/>
    <lineage>
        <taxon>Eukaryota</taxon>
        <taxon>Fungi</taxon>
        <taxon>Dikarya</taxon>
        <taxon>Ascomycota</taxon>
        <taxon>Pezizomycotina</taxon>
        <taxon>Dothideomycetes</taxon>
        <taxon>Pleosporomycetidae</taxon>
        <taxon>Pleosporales</taxon>
        <taxon>Torulaceae</taxon>
        <taxon>Dendryphion</taxon>
    </lineage>
</organism>
<dbReference type="PANTHER" id="PTHR33353:SF6">
    <property type="entry name" value="ENDOGLUCANASE IV"/>
    <property type="match status" value="1"/>
</dbReference>
<evidence type="ECO:0000256" key="15">
    <source>
        <dbReference type="SAM" id="MobiDB-lite"/>
    </source>
</evidence>
<keyword evidence="7" id="KW-0186">Copper</keyword>
<comment type="catalytic activity">
    <reaction evidence="13">
        <text>[(1-&gt;4)-beta-D-glucosyl]n+m + reduced acceptor + O2 = 4-dehydro-beta-D-glucosyl-[(1-&gt;4)-beta-D-glucosyl]n-1 + [(1-&gt;4)-beta-D-glucosyl]m + acceptor + H2O.</text>
        <dbReference type="EC" id="1.14.99.56"/>
    </reaction>
</comment>
<keyword evidence="3" id="KW-0964">Secreted</keyword>
<dbReference type="AlphaFoldDB" id="A0A9P9DB06"/>
<gene>
    <name evidence="18" type="ORF">B0J11DRAFT_112424</name>
</gene>
<evidence type="ECO:0000256" key="13">
    <source>
        <dbReference type="ARBA" id="ARBA00045077"/>
    </source>
</evidence>
<keyword evidence="6" id="KW-0560">Oxidoreductase</keyword>
<dbReference type="CDD" id="cd21175">
    <property type="entry name" value="LPMO_AA9"/>
    <property type="match status" value="1"/>
</dbReference>
<dbReference type="EMBL" id="JAGMWT010000015">
    <property type="protein sequence ID" value="KAH7115853.1"/>
    <property type="molecule type" value="Genomic_DNA"/>
</dbReference>
<feature type="region of interest" description="Disordered" evidence="15">
    <location>
        <begin position="347"/>
        <end position="410"/>
    </location>
</feature>
<dbReference type="GO" id="GO:0016787">
    <property type="term" value="F:hydrolase activity"/>
    <property type="evidence" value="ECO:0007669"/>
    <property type="project" value="UniProtKB-KW"/>
</dbReference>
<evidence type="ECO:0000256" key="16">
    <source>
        <dbReference type="SAM" id="SignalP"/>
    </source>
</evidence>
<keyword evidence="11" id="KW-0624">Polysaccharide degradation</keyword>
<feature type="signal peptide" evidence="16">
    <location>
        <begin position="1"/>
        <end position="16"/>
    </location>
</feature>
<dbReference type="PANTHER" id="PTHR33353">
    <property type="entry name" value="PUTATIVE (AFU_ORTHOLOGUE AFUA_1G12560)-RELATED"/>
    <property type="match status" value="1"/>
</dbReference>
<dbReference type="GO" id="GO:0046872">
    <property type="term" value="F:metal ion binding"/>
    <property type="evidence" value="ECO:0007669"/>
    <property type="project" value="UniProtKB-KW"/>
</dbReference>
<reference evidence="18" key="1">
    <citation type="journal article" date="2021" name="Nat. Commun.">
        <title>Genetic determinants of endophytism in the Arabidopsis root mycobiome.</title>
        <authorList>
            <person name="Mesny F."/>
            <person name="Miyauchi S."/>
            <person name="Thiergart T."/>
            <person name="Pickel B."/>
            <person name="Atanasova L."/>
            <person name="Karlsson M."/>
            <person name="Huettel B."/>
            <person name="Barry K.W."/>
            <person name="Haridas S."/>
            <person name="Chen C."/>
            <person name="Bauer D."/>
            <person name="Andreopoulos W."/>
            <person name="Pangilinan J."/>
            <person name="LaButti K."/>
            <person name="Riley R."/>
            <person name="Lipzen A."/>
            <person name="Clum A."/>
            <person name="Drula E."/>
            <person name="Henrissat B."/>
            <person name="Kohler A."/>
            <person name="Grigoriev I.V."/>
            <person name="Martin F.M."/>
            <person name="Hacquard S."/>
        </authorList>
    </citation>
    <scope>NUCLEOTIDE SEQUENCE</scope>
    <source>
        <strain evidence="18">MPI-CAGE-CH-0243</strain>
    </source>
</reference>
<keyword evidence="9" id="KW-1015">Disulfide bond</keyword>
<protein>
    <recommendedName>
        <fullName evidence="14">lytic cellulose monooxygenase (C4-dehydrogenating)</fullName>
        <ecNumber evidence="14">1.14.99.56</ecNumber>
    </recommendedName>
</protein>
<evidence type="ECO:0000256" key="7">
    <source>
        <dbReference type="ARBA" id="ARBA00023008"/>
    </source>
</evidence>
<dbReference type="Proteomes" id="UP000700596">
    <property type="component" value="Unassembled WGS sequence"/>
</dbReference>
<evidence type="ECO:0000256" key="10">
    <source>
        <dbReference type="ARBA" id="ARBA00023277"/>
    </source>
</evidence>
<keyword evidence="16" id="KW-0732">Signal</keyword>
<comment type="caution">
    <text evidence="18">The sequence shown here is derived from an EMBL/GenBank/DDBJ whole genome shotgun (WGS) entry which is preliminary data.</text>
</comment>
<evidence type="ECO:0000256" key="5">
    <source>
        <dbReference type="ARBA" id="ARBA00023001"/>
    </source>
</evidence>
<keyword evidence="18" id="KW-0378">Hydrolase</keyword>
<evidence type="ECO:0000256" key="12">
    <source>
        <dbReference type="ARBA" id="ARBA00044502"/>
    </source>
</evidence>
<evidence type="ECO:0000256" key="2">
    <source>
        <dbReference type="ARBA" id="ARBA00004613"/>
    </source>
</evidence>
<evidence type="ECO:0000256" key="6">
    <source>
        <dbReference type="ARBA" id="ARBA00023002"/>
    </source>
</evidence>
<feature type="domain" description="Auxiliary Activity family 9 catalytic" evidence="17">
    <location>
        <begin position="17"/>
        <end position="235"/>
    </location>
</feature>
<keyword evidence="10" id="KW-0119">Carbohydrate metabolism</keyword>
<sequence>MKYFFSSLGLAAVAAAHGFVQNATIGGKEYDFYQPYQDPYMNPKPDRVSRIIAGNGPVEDFSLADIQCGGAKAYGQDGSAPAALHADATAGSEVELRWTLWPDSHVGPVITYMAQCPDTGCNDWLPGTEAVWFKIKEEGRQGTSNTWAATALMKAGGVATYTIPECIKPGYYLVRHEIIALHAAYAYPGAQAYPGCHQLKVSGSGSTSPSTGLVSFPGAYKEDTPGVVFDAYKAQEYTIPGPSVFSCSGNSGSGSAPKPSSAAPVASSAAPATSAPAVTPIPSAAPTSVVVEDVTSAAPVATPTPGSGSGSSDEYNLESFITYIQSRTDTPEEFTLQSFVAWLQEKPQAGSGSSGAPTPAPTSVGAVGVKPSSKPAPTKGSNNGNAGVKSSSKPAPTKGSNNGNAGGNPVKLVTSTLVTIVRPTATPSSGNNNNNNNGNGNGNQNNGNGTPPKPTATVIATPVPSSGAPTPEEKEYTLESFISWLEEQE</sequence>
<feature type="chain" id="PRO_5040445459" description="lytic cellulose monooxygenase (C4-dehydrogenating)" evidence="16">
    <location>
        <begin position="17"/>
        <end position="489"/>
    </location>
</feature>
<dbReference type="Pfam" id="PF03443">
    <property type="entry name" value="AA9"/>
    <property type="match status" value="1"/>
</dbReference>
<evidence type="ECO:0000256" key="11">
    <source>
        <dbReference type="ARBA" id="ARBA00023326"/>
    </source>
</evidence>
<comment type="similarity">
    <text evidence="12">Belongs to the polysaccharide monooxygenase AA9 family.</text>
</comment>
<keyword evidence="8" id="KW-0503">Monooxygenase</keyword>
<evidence type="ECO:0000256" key="4">
    <source>
        <dbReference type="ARBA" id="ARBA00022723"/>
    </source>
</evidence>
<dbReference type="GO" id="GO:0004497">
    <property type="term" value="F:monooxygenase activity"/>
    <property type="evidence" value="ECO:0007669"/>
    <property type="project" value="UniProtKB-KW"/>
</dbReference>
<dbReference type="GO" id="GO:0030245">
    <property type="term" value="P:cellulose catabolic process"/>
    <property type="evidence" value="ECO:0007669"/>
    <property type="project" value="UniProtKB-KW"/>
</dbReference>
<evidence type="ECO:0000313" key="18">
    <source>
        <dbReference type="EMBL" id="KAH7115853.1"/>
    </source>
</evidence>
<evidence type="ECO:0000256" key="14">
    <source>
        <dbReference type="ARBA" id="ARBA00047174"/>
    </source>
</evidence>
<dbReference type="InterPro" id="IPR005103">
    <property type="entry name" value="AA9_LPMO"/>
</dbReference>
<comment type="subcellular location">
    <subcellularLocation>
        <location evidence="2">Secreted</location>
    </subcellularLocation>
</comment>
<evidence type="ECO:0000259" key="17">
    <source>
        <dbReference type="Pfam" id="PF03443"/>
    </source>
</evidence>
<dbReference type="GO" id="GO:0005576">
    <property type="term" value="C:extracellular region"/>
    <property type="evidence" value="ECO:0007669"/>
    <property type="project" value="UniProtKB-SubCell"/>
</dbReference>
<evidence type="ECO:0000256" key="9">
    <source>
        <dbReference type="ARBA" id="ARBA00023157"/>
    </source>
</evidence>
<feature type="compositionally biased region" description="Polar residues" evidence="15">
    <location>
        <begin position="379"/>
        <end position="403"/>
    </location>
</feature>